<dbReference type="InterPro" id="IPR036250">
    <property type="entry name" value="AcylCo_DH-like_C"/>
</dbReference>
<evidence type="ECO:0000259" key="16">
    <source>
        <dbReference type="Pfam" id="PF08028"/>
    </source>
</evidence>
<dbReference type="Gene3D" id="1.10.540.10">
    <property type="entry name" value="Acyl-CoA dehydrogenase/oxidase, N-terminal domain"/>
    <property type="match status" value="1"/>
</dbReference>
<keyword evidence="3" id="KW-0288">FMN</keyword>
<evidence type="ECO:0000256" key="3">
    <source>
        <dbReference type="ARBA" id="ARBA00022643"/>
    </source>
</evidence>
<feature type="domain" description="Acyl-CoA dehydrogenase C-terminal" evidence="16">
    <location>
        <begin position="242"/>
        <end position="378"/>
    </location>
</feature>
<evidence type="ECO:0000256" key="10">
    <source>
        <dbReference type="ARBA" id="ARBA00034345"/>
    </source>
</evidence>
<organism evidence="17 18">
    <name type="scientific">Cytobacillus stercorigallinarum</name>
    <dbReference type="NCBI Taxonomy" id="2762240"/>
    <lineage>
        <taxon>Bacteria</taxon>
        <taxon>Bacillati</taxon>
        <taxon>Bacillota</taxon>
        <taxon>Bacilli</taxon>
        <taxon>Bacillales</taxon>
        <taxon>Bacillaceae</taxon>
        <taxon>Cytobacillus</taxon>
    </lineage>
</organism>
<dbReference type="PIRSF" id="PIRSF016578">
    <property type="entry name" value="HsaA"/>
    <property type="match status" value="1"/>
</dbReference>
<dbReference type="InterPro" id="IPR009100">
    <property type="entry name" value="AcylCoA_DH/oxidase_NM_dom_sf"/>
</dbReference>
<dbReference type="Pfam" id="PF02771">
    <property type="entry name" value="Acyl-CoA_dh_N"/>
    <property type="match status" value="1"/>
</dbReference>
<evidence type="ECO:0000256" key="1">
    <source>
        <dbReference type="ARBA" id="ARBA00004496"/>
    </source>
</evidence>
<comment type="catalytic activity">
    <reaction evidence="11">
        <text>dibenzothiophene + FMNH2 + O2 = dibenzothiophene 5-oxide + FMN + H2O + H(+)</text>
        <dbReference type="Rhea" id="RHEA:49076"/>
        <dbReference type="ChEBI" id="CHEBI:15377"/>
        <dbReference type="ChEBI" id="CHEBI:15378"/>
        <dbReference type="ChEBI" id="CHEBI:15379"/>
        <dbReference type="ChEBI" id="CHEBI:23681"/>
        <dbReference type="ChEBI" id="CHEBI:23683"/>
        <dbReference type="ChEBI" id="CHEBI:57618"/>
        <dbReference type="ChEBI" id="CHEBI:58210"/>
    </reaction>
</comment>
<evidence type="ECO:0000313" key="17">
    <source>
        <dbReference type="EMBL" id="MBD7937332.1"/>
    </source>
</evidence>
<name>A0ABR8QPI0_9BACI</name>
<dbReference type="InterPro" id="IPR037069">
    <property type="entry name" value="AcylCoA_DH/ox_N_sf"/>
</dbReference>
<comment type="pathway">
    <text evidence="7">Sulfur metabolism; dibenzothiophene degradation.</text>
</comment>
<evidence type="ECO:0000256" key="4">
    <source>
        <dbReference type="ARBA" id="ARBA00022741"/>
    </source>
</evidence>
<feature type="domain" description="Acyl-CoA oxidase/dehydrogenase middle" evidence="14">
    <location>
        <begin position="128"/>
        <end position="217"/>
    </location>
</feature>
<evidence type="ECO:0000256" key="6">
    <source>
        <dbReference type="ARBA" id="ARBA00023033"/>
    </source>
</evidence>
<dbReference type="Proteomes" id="UP000657931">
    <property type="component" value="Unassembled WGS sequence"/>
</dbReference>
<dbReference type="Gene3D" id="2.40.110.10">
    <property type="entry name" value="Butyryl-CoA Dehydrogenase, subunit A, domain 2"/>
    <property type="match status" value="1"/>
</dbReference>
<feature type="domain" description="Acyl-CoA dehydrogenase/oxidase N-terminal" evidence="15">
    <location>
        <begin position="28"/>
        <end position="122"/>
    </location>
</feature>
<evidence type="ECO:0000256" key="9">
    <source>
        <dbReference type="ARBA" id="ARBA00034328"/>
    </source>
</evidence>
<evidence type="ECO:0000256" key="13">
    <source>
        <dbReference type="ARBA" id="ARBA00049456"/>
    </source>
</evidence>
<evidence type="ECO:0000259" key="15">
    <source>
        <dbReference type="Pfam" id="PF02771"/>
    </source>
</evidence>
<dbReference type="PANTHER" id="PTHR43884:SF12">
    <property type="entry name" value="ISOVALERYL-COA DEHYDROGENASE, MITOCHONDRIAL-RELATED"/>
    <property type="match status" value="1"/>
</dbReference>
<evidence type="ECO:0000256" key="11">
    <source>
        <dbReference type="ARBA" id="ARBA00047859"/>
    </source>
</evidence>
<proteinExistence type="inferred from homology"/>
<keyword evidence="18" id="KW-1185">Reference proteome</keyword>
<protein>
    <recommendedName>
        <fullName evidence="10">Dibenzothiophene monooxygenase</fullName>
        <ecNumber evidence="9">1.14.14.21</ecNumber>
    </recommendedName>
</protein>
<comment type="caution">
    <text evidence="17">The sequence shown here is derived from an EMBL/GenBank/DDBJ whole genome shotgun (WGS) entry which is preliminary data.</text>
</comment>
<dbReference type="InterPro" id="IPR013107">
    <property type="entry name" value="Acyl-CoA_DH_C"/>
</dbReference>
<keyword evidence="5" id="KW-0560">Oxidoreductase</keyword>
<evidence type="ECO:0000256" key="2">
    <source>
        <dbReference type="ARBA" id="ARBA00022630"/>
    </source>
</evidence>
<evidence type="ECO:0000256" key="12">
    <source>
        <dbReference type="ARBA" id="ARBA00048445"/>
    </source>
</evidence>
<comment type="similarity">
    <text evidence="8">Belongs to the DszC flavin monooxygenase family.</text>
</comment>
<dbReference type="EMBL" id="JACSQT010000003">
    <property type="protein sequence ID" value="MBD7937332.1"/>
    <property type="molecule type" value="Genomic_DNA"/>
</dbReference>
<comment type="catalytic activity">
    <reaction evidence="13">
        <text>dibenzothiophene + 2 FMNH2 + 2 O2 = dibenzothiophene 5,5-dioxide + 2 FMN + 2 H2O + 2 H(+)</text>
        <dbReference type="Rhea" id="RHEA:49072"/>
        <dbReference type="ChEBI" id="CHEBI:15377"/>
        <dbReference type="ChEBI" id="CHEBI:15378"/>
        <dbReference type="ChEBI" id="CHEBI:15379"/>
        <dbReference type="ChEBI" id="CHEBI:23681"/>
        <dbReference type="ChEBI" id="CHEBI:57618"/>
        <dbReference type="ChEBI" id="CHEBI:58210"/>
        <dbReference type="ChEBI" id="CHEBI:90356"/>
        <dbReference type="EC" id="1.14.14.21"/>
    </reaction>
</comment>
<comment type="catalytic activity">
    <reaction evidence="12">
        <text>dibenzothiophene 5-oxide + FMNH2 + O2 = dibenzothiophene 5,5-dioxide + FMN + H2O + H(+)</text>
        <dbReference type="Rhea" id="RHEA:49080"/>
        <dbReference type="ChEBI" id="CHEBI:15377"/>
        <dbReference type="ChEBI" id="CHEBI:15378"/>
        <dbReference type="ChEBI" id="CHEBI:15379"/>
        <dbReference type="ChEBI" id="CHEBI:23683"/>
        <dbReference type="ChEBI" id="CHEBI:57618"/>
        <dbReference type="ChEBI" id="CHEBI:58210"/>
        <dbReference type="ChEBI" id="CHEBI:90356"/>
    </reaction>
</comment>
<dbReference type="InterPro" id="IPR013786">
    <property type="entry name" value="AcylCoA_DH/ox_N"/>
</dbReference>
<keyword evidence="4" id="KW-0547">Nucleotide-binding</keyword>
<evidence type="ECO:0000256" key="8">
    <source>
        <dbReference type="ARBA" id="ARBA00034317"/>
    </source>
</evidence>
<dbReference type="SUPFAM" id="SSF56645">
    <property type="entry name" value="Acyl-CoA dehydrogenase NM domain-like"/>
    <property type="match status" value="1"/>
</dbReference>
<comment type="subcellular location">
    <subcellularLocation>
        <location evidence="1">Cytoplasm</location>
    </subcellularLocation>
</comment>
<evidence type="ECO:0000256" key="5">
    <source>
        <dbReference type="ARBA" id="ARBA00023002"/>
    </source>
</evidence>
<keyword evidence="2" id="KW-0285">Flavoprotein</keyword>
<dbReference type="Pfam" id="PF08028">
    <property type="entry name" value="Acyl-CoA_dh_2"/>
    <property type="match status" value="1"/>
</dbReference>
<evidence type="ECO:0000256" key="7">
    <source>
        <dbReference type="ARBA" id="ARBA00034307"/>
    </source>
</evidence>
<dbReference type="EC" id="1.14.14.21" evidence="9"/>
<sequence length="404" mass="44372">MSGKELVTSDKAMTIDSCEMEELLIAIAQDAKKRREDGSDARPFYAMRLIKENKIGALRVPKALGGGGIELKELIQVVIRLAEADPDVAHLLRSHFSHVERLIQLGDETKREQELDKIVNGEIIGNAYTEISKNAAGSSKFETTLSVDGENFRLNGTKYFCTGTMYADWVSVMAETSSGKVVSAFIPTDREGVIIKDDWDGFGQKGTGSGTTIFKDVTVYPEEIKELKEDKKSFNAFLQLILQAVIAGIVRNVVTDAKDLIHKRKRTFSYAPAEQPKDDPLLQQKVGEIASIAFAVEATVLAAAEALERATSQSGNTEQNYELNHEASLQAAQAKVVVDELALKAATLLFEVGGASATKQSAYLDRHWRNIRTISSHNPTVYKAQAVGKYIINNEQLPVGVVYF</sequence>
<dbReference type="PANTHER" id="PTHR43884">
    <property type="entry name" value="ACYL-COA DEHYDROGENASE"/>
    <property type="match status" value="1"/>
</dbReference>
<dbReference type="InterPro" id="IPR006091">
    <property type="entry name" value="Acyl-CoA_Oxase/DH_mid-dom"/>
</dbReference>
<evidence type="ECO:0000313" key="18">
    <source>
        <dbReference type="Proteomes" id="UP000657931"/>
    </source>
</evidence>
<dbReference type="Pfam" id="PF02770">
    <property type="entry name" value="Acyl-CoA_dh_M"/>
    <property type="match status" value="1"/>
</dbReference>
<dbReference type="InterPro" id="IPR046373">
    <property type="entry name" value="Acyl-CoA_Oxase/DH_mid-dom_sf"/>
</dbReference>
<accession>A0ABR8QPI0</accession>
<dbReference type="SUPFAM" id="SSF47203">
    <property type="entry name" value="Acyl-CoA dehydrogenase C-terminal domain-like"/>
    <property type="match status" value="1"/>
</dbReference>
<dbReference type="Gene3D" id="1.20.140.10">
    <property type="entry name" value="Butyryl-CoA Dehydrogenase, subunit A, domain 3"/>
    <property type="match status" value="1"/>
</dbReference>
<reference evidence="17 18" key="1">
    <citation type="submission" date="2020-08" db="EMBL/GenBank/DDBJ databases">
        <title>A Genomic Blueprint of the Chicken Gut Microbiome.</title>
        <authorList>
            <person name="Gilroy R."/>
            <person name="Ravi A."/>
            <person name="Getino M."/>
            <person name="Pursley I."/>
            <person name="Horton D.L."/>
            <person name="Alikhan N.-F."/>
            <person name="Baker D."/>
            <person name="Gharbi K."/>
            <person name="Hall N."/>
            <person name="Watson M."/>
            <person name="Adriaenssens E.M."/>
            <person name="Foster-Nyarko E."/>
            <person name="Jarju S."/>
            <person name="Secka A."/>
            <person name="Antonio M."/>
            <person name="Oren A."/>
            <person name="Chaudhuri R."/>
            <person name="La Ragione R.M."/>
            <person name="Hildebrand F."/>
            <person name="Pallen M.J."/>
        </authorList>
    </citation>
    <scope>NUCLEOTIDE SEQUENCE [LARGE SCALE GENOMIC DNA]</scope>
    <source>
        <strain evidence="17 18">Sa5YUA1</strain>
    </source>
</reference>
<evidence type="ECO:0000259" key="14">
    <source>
        <dbReference type="Pfam" id="PF02770"/>
    </source>
</evidence>
<gene>
    <name evidence="17" type="ORF">H9655_09835</name>
</gene>
<keyword evidence="6" id="KW-0503">Monooxygenase</keyword>
<dbReference type="RefSeq" id="WP_191813439.1">
    <property type="nucleotide sequence ID" value="NZ_JACSQT010000003.1"/>
</dbReference>